<name>A0A8K0GS65_9ROSA</name>
<keyword evidence="4" id="KW-1185">Reference proteome</keyword>
<sequence length="584" mass="66262">MGKRGGSSTPVPSWETTARSVCGAMQNAEFLKQNSKVDGCKGKEVSVLSARKLGATLWGIDQVPSKKKDLEMNKDPKVVRRNREKSCKFPPQSISLPPHLSDPSYTPFSERLQKRERFGCGSHQRRTSAVSQKLQLTDYHVGALDSLSPASSMEAEDNCGGKKWKMGVKSRLKEVSNGLTTSKELLKVLNHVSGLEEQRSLSISLVSALRVELDRACIQIDNLIREPHCNRNEIEYLMTHFAEEKAAWKSKERARIRDAISCIAEELGVEKKLRRQTERLNKKLGKELADTKVALSKTTKELEREKRAKELLEQVCDELARSIGEDRAQVEELKRESAKVRVEVEKEREMLQLADVLREERVQMKLSEAKYNFEEKNAAVEQMKNELEAYLRSKIGEDGEGSPKFEKIKELEAYLKKINFGSSQTTEKKHVGELAHRVEHEGDDSGESDLHSIELNMDNNNMSYKWSYARGDDDADEDDSKRISVDKEFAGRKSLSEKIQWGSICLNKSSNDIDLDFDTQRSDLISQPQTQGHEDEQVKRYRSVRDLAEHILSGSKIVQNFTSPTNEWSFALPLEDHGENSCKS</sequence>
<organism evidence="3 4">
    <name type="scientific">Rhamnella rubrinervis</name>
    <dbReference type="NCBI Taxonomy" id="2594499"/>
    <lineage>
        <taxon>Eukaryota</taxon>
        <taxon>Viridiplantae</taxon>
        <taxon>Streptophyta</taxon>
        <taxon>Embryophyta</taxon>
        <taxon>Tracheophyta</taxon>
        <taxon>Spermatophyta</taxon>
        <taxon>Magnoliopsida</taxon>
        <taxon>eudicotyledons</taxon>
        <taxon>Gunneridae</taxon>
        <taxon>Pentapetalae</taxon>
        <taxon>rosids</taxon>
        <taxon>fabids</taxon>
        <taxon>Rosales</taxon>
        <taxon>Rhamnaceae</taxon>
        <taxon>rhamnoid group</taxon>
        <taxon>Rhamneae</taxon>
        <taxon>Rhamnella</taxon>
    </lineage>
</organism>
<dbReference type="InterPro" id="IPR043424">
    <property type="entry name" value="BLT-like"/>
</dbReference>
<protein>
    <submittedName>
        <fullName evidence="3">Uncharacterized protein</fullName>
    </submittedName>
</protein>
<evidence type="ECO:0000313" key="3">
    <source>
        <dbReference type="EMBL" id="KAF3439437.1"/>
    </source>
</evidence>
<feature type="region of interest" description="Disordered" evidence="2">
    <location>
        <begin position="77"/>
        <end position="105"/>
    </location>
</feature>
<reference evidence="3" key="1">
    <citation type="submission" date="2020-03" db="EMBL/GenBank/DDBJ databases">
        <title>A high-quality chromosome-level genome assembly of a woody plant with both climbing and erect habits, Rhamnella rubrinervis.</title>
        <authorList>
            <person name="Lu Z."/>
            <person name="Yang Y."/>
            <person name="Zhu X."/>
            <person name="Sun Y."/>
        </authorList>
    </citation>
    <scope>NUCLEOTIDE SEQUENCE</scope>
    <source>
        <strain evidence="3">BYM</strain>
        <tissue evidence="3">Leaf</tissue>
    </source>
</reference>
<accession>A0A8K0GS65</accession>
<dbReference type="PANTHER" id="PTHR31071:SF16">
    <property type="entry name" value="MYB-LIKE PROTEIN Z ISOFORM X1"/>
    <property type="match status" value="1"/>
</dbReference>
<comment type="caution">
    <text evidence="3">The sequence shown here is derived from an EMBL/GenBank/DDBJ whole genome shotgun (WGS) entry which is preliminary data.</text>
</comment>
<proteinExistence type="predicted"/>
<dbReference type="PANTHER" id="PTHR31071">
    <property type="entry name" value="GB|AAF24581.1"/>
    <property type="match status" value="1"/>
</dbReference>
<evidence type="ECO:0000256" key="1">
    <source>
        <dbReference type="SAM" id="Coils"/>
    </source>
</evidence>
<dbReference type="OrthoDB" id="691984at2759"/>
<dbReference type="EMBL" id="VOIH02000008">
    <property type="protein sequence ID" value="KAF3439437.1"/>
    <property type="molecule type" value="Genomic_DNA"/>
</dbReference>
<gene>
    <name evidence="3" type="ORF">FNV43_RR17715</name>
</gene>
<keyword evidence="1" id="KW-0175">Coiled coil</keyword>
<dbReference type="Proteomes" id="UP000796880">
    <property type="component" value="Unassembled WGS sequence"/>
</dbReference>
<feature type="coiled-coil region" evidence="1">
    <location>
        <begin position="295"/>
        <end position="393"/>
    </location>
</feature>
<evidence type="ECO:0000313" key="4">
    <source>
        <dbReference type="Proteomes" id="UP000796880"/>
    </source>
</evidence>
<evidence type="ECO:0000256" key="2">
    <source>
        <dbReference type="SAM" id="MobiDB-lite"/>
    </source>
</evidence>
<dbReference type="AlphaFoldDB" id="A0A8K0GS65"/>